<dbReference type="AlphaFoldDB" id="A0A0C3BHE9"/>
<evidence type="ECO:0000313" key="3">
    <source>
        <dbReference type="EMBL" id="KIM30901.1"/>
    </source>
</evidence>
<dbReference type="EMBL" id="KN824283">
    <property type="protein sequence ID" value="KIM30901.1"/>
    <property type="molecule type" value="Genomic_DNA"/>
</dbReference>
<dbReference type="Proteomes" id="UP000054097">
    <property type="component" value="Unassembled WGS sequence"/>
</dbReference>
<evidence type="ECO:0000313" key="4">
    <source>
        <dbReference type="Proteomes" id="UP000054097"/>
    </source>
</evidence>
<evidence type="ECO:0000256" key="2">
    <source>
        <dbReference type="SAM" id="Phobius"/>
    </source>
</evidence>
<protein>
    <submittedName>
        <fullName evidence="3">Uncharacterized protein</fullName>
    </submittedName>
</protein>
<feature type="transmembrane region" description="Helical" evidence="2">
    <location>
        <begin position="112"/>
        <end position="132"/>
    </location>
</feature>
<keyword evidence="2" id="KW-1133">Transmembrane helix</keyword>
<reference evidence="4" key="2">
    <citation type="submission" date="2015-01" db="EMBL/GenBank/DDBJ databases">
        <title>Evolutionary Origins and Diversification of the Mycorrhizal Mutualists.</title>
        <authorList>
            <consortium name="DOE Joint Genome Institute"/>
            <consortium name="Mycorrhizal Genomics Consortium"/>
            <person name="Kohler A."/>
            <person name="Kuo A."/>
            <person name="Nagy L.G."/>
            <person name="Floudas D."/>
            <person name="Copeland A."/>
            <person name="Barry K.W."/>
            <person name="Cichocki N."/>
            <person name="Veneault-Fourrey C."/>
            <person name="LaButti K."/>
            <person name="Lindquist E.A."/>
            <person name="Lipzen A."/>
            <person name="Lundell T."/>
            <person name="Morin E."/>
            <person name="Murat C."/>
            <person name="Riley R."/>
            <person name="Ohm R."/>
            <person name="Sun H."/>
            <person name="Tunlid A."/>
            <person name="Henrissat B."/>
            <person name="Grigoriev I.V."/>
            <person name="Hibbett D.S."/>
            <person name="Martin F."/>
        </authorList>
    </citation>
    <scope>NUCLEOTIDE SEQUENCE [LARGE SCALE GENOMIC DNA]</scope>
    <source>
        <strain evidence="4">MAFF 305830</strain>
    </source>
</reference>
<name>A0A0C3BHE9_SERVB</name>
<keyword evidence="4" id="KW-1185">Reference proteome</keyword>
<reference evidence="3 4" key="1">
    <citation type="submission" date="2014-04" db="EMBL/GenBank/DDBJ databases">
        <authorList>
            <consortium name="DOE Joint Genome Institute"/>
            <person name="Kuo A."/>
            <person name="Zuccaro A."/>
            <person name="Kohler A."/>
            <person name="Nagy L.G."/>
            <person name="Floudas D."/>
            <person name="Copeland A."/>
            <person name="Barry K.W."/>
            <person name="Cichocki N."/>
            <person name="Veneault-Fourrey C."/>
            <person name="LaButti K."/>
            <person name="Lindquist E.A."/>
            <person name="Lipzen A."/>
            <person name="Lundell T."/>
            <person name="Morin E."/>
            <person name="Murat C."/>
            <person name="Sun H."/>
            <person name="Tunlid A."/>
            <person name="Henrissat B."/>
            <person name="Grigoriev I.V."/>
            <person name="Hibbett D.S."/>
            <person name="Martin F."/>
            <person name="Nordberg H.P."/>
            <person name="Cantor M.N."/>
            <person name="Hua S.X."/>
        </authorList>
    </citation>
    <scope>NUCLEOTIDE SEQUENCE [LARGE SCALE GENOMIC DNA]</scope>
    <source>
        <strain evidence="3 4">MAFF 305830</strain>
    </source>
</reference>
<organism evidence="3 4">
    <name type="scientific">Serendipita vermifera MAFF 305830</name>
    <dbReference type="NCBI Taxonomy" id="933852"/>
    <lineage>
        <taxon>Eukaryota</taxon>
        <taxon>Fungi</taxon>
        <taxon>Dikarya</taxon>
        <taxon>Basidiomycota</taxon>
        <taxon>Agaricomycotina</taxon>
        <taxon>Agaricomycetes</taxon>
        <taxon>Sebacinales</taxon>
        <taxon>Serendipitaceae</taxon>
        <taxon>Serendipita</taxon>
    </lineage>
</organism>
<dbReference type="PANTHER" id="PTHR39605">
    <property type="entry name" value="MAJOR FACILITATOR SUPERFAMILY (MFS) PROFILE DOMAIN-CONTAINING PROTEIN"/>
    <property type="match status" value="1"/>
</dbReference>
<dbReference type="PANTHER" id="PTHR39605:SF1">
    <property type="entry name" value="MAJOR FACILITATOR SUPERFAMILY (MFS) PROFILE DOMAIN-CONTAINING PROTEIN"/>
    <property type="match status" value="1"/>
</dbReference>
<evidence type="ECO:0000256" key="1">
    <source>
        <dbReference type="SAM" id="MobiDB-lite"/>
    </source>
</evidence>
<dbReference type="OrthoDB" id="2550114at2759"/>
<feature type="region of interest" description="Disordered" evidence="1">
    <location>
        <begin position="1"/>
        <end position="34"/>
    </location>
</feature>
<sequence length="200" mass="21176">MSSYEVEMDDLGNKKQRTSTQAAEIPTPTGAPHDSTEQVWALTVAGVLAVLSLPLLFFPRFLLFLSNATDSALLTPLESFLCAQLGILVLGLAAGVVIASPDIPDISDRDSNPLLAPISIAAAASSLLAWNAKGVGSLGVFMSIGTGVIGAWGFWAMLFSGSSYISKKTGADKRTSTWLFGNKTAARAQKKAWKARQKEM</sequence>
<feature type="transmembrane region" description="Helical" evidence="2">
    <location>
        <begin position="77"/>
        <end position="100"/>
    </location>
</feature>
<accession>A0A0C3BHE9</accession>
<feature type="transmembrane region" description="Helical" evidence="2">
    <location>
        <begin position="138"/>
        <end position="159"/>
    </location>
</feature>
<keyword evidence="2" id="KW-0472">Membrane</keyword>
<dbReference type="STRING" id="933852.A0A0C3BHE9"/>
<dbReference type="HOGENOM" id="CLU_107722_0_0_1"/>
<gene>
    <name evidence="3" type="ORF">M408DRAFT_272291</name>
</gene>
<feature type="transmembrane region" description="Helical" evidence="2">
    <location>
        <begin position="39"/>
        <end position="57"/>
    </location>
</feature>
<proteinExistence type="predicted"/>
<feature type="compositionally biased region" description="Acidic residues" evidence="1">
    <location>
        <begin position="1"/>
        <end position="10"/>
    </location>
</feature>
<keyword evidence="2" id="KW-0812">Transmembrane</keyword>